<evidence type="ECO:0000313" key="2">
    <source>
        <dbReference type="EnsemblPlants" id="QL02p020610:mrna:CDS:1"/>
    </source>
</evidence>
<dbReference type="OMA" id="SEGANPC"/>
<keyword evidence="1" id="KW-0812">Transmembrane</keyword>
<dbReference type="InterPro" id="IPR004158">
    <property type="entry name" value="DUF247_pln"/>
</dbReference>
<dbReference type="InParanoid" id="A0A7N2KU93"/>
<reference evidence="3" key="1">
    <citation type="journal article" date="2016" name="G3 (Bethesda)">
        <title>First Draft Assembly and Annotation of the Genome of a California Endemic Oak Quercus lobata Nee (Fagaceae).</title>
        <authorList>
            <person name="Sork V.L."/>
            <person name="Fitz-Gibbon S.T."/>
            <person name="Puiu D."/>
            <person name="Crepeau M."/>
            <person name="Gugger P.F."/>
            <person name="Sherman R."/>
            <person name="Stevens K."/>
            <person name="Langley C.H."/>
            <person name="Pellegrini M."/>
            <person name="Salzberg S.L."/>
        </authorList>
    </citation>
    <scope>NUCLEOTIDE SEQUENCE [LARGE SCALE GENOMIC DNA]</scope>
    <source>
        <strain evidence="3">cv. SW786</strain>
    </source>
</reference>
<dbReference type="Pfam" id="PF03140">
    <property type="entry name" value="DUF247"/>
    <property type="match status" value="1"/>
</dbReference>
<keyword evidence="1" id="KW-0472">Membrane</keyword>
<dbReference type="PANTHER" id="PTHR31170">
    <property type="entry name" value="BNAC04G53230D PROTEIN"/>
    <property type="match status" value="1"/>
</dbReference>
<dbReference type="AlphaFoldDB" id="A0A7N2KU93"/>
<sequence length="196" mass="21759">MKDESPKVEEIEIPSVTQLLKIGVKFHPSKGGLGTINFDNSSGTFCLPAIHLDGNSEVVLRNLVTYEACIAPDVMVFTRYTELMNGIIDIEEDVKILREAGIILNRLKSDEEVAMLWNGMTNSVRITKVPILDKAIEAANAYYSGCWRNKMTGFIKKFIFGSWPCLTFLATNVLILLSTLQAACSMYNCSKLLATL</sequence>
<reference evidence="2" key="2">
    <citation type="submission" date="2021-01" db="UniProtKB">
        <authorList>
            <consortium name="EnsemblPlants"/>
        </authorList>
    </citation>
    <scope>IDENTIFICATION</scope>
</reference>
<proteinExistence type="predicted"/>
<keyword evidence="3" id="KW-1185">Reference proteome</keyword>
<organism evidence="2 3">
    <name type="scientific">Quercus lobata</name>
    <name type="common">Valley oak</name>
    <dbReference type="NCBI Taxonomy" id="97700"/>
    <lineage>
        <taxon>Eukaryota</taxon>
        <taxon>Viridiplantae</taxon>
        <taxon>Streptophyta</taxon>
        <taxon>Embryophyta</taxon>
        <taxon>Tracheophyta</taxon>
        <taxon>Spermatophyta</taxon>
        <taxon>Magnoliopsida</taxon>
        <taxon>eudicotyledons</taxon>
        <taxon>Gunneridae</taxon>
        <taxon>Pentapetalae</taxon>
        <taxon>rosids</taxon>
        <taxon>fabids</taxon>
        <taxon>Fagales</taxon>
        <taxon>Fagaceae</taxon>
        <taxon>Quercus</taxon>
    </lineage>
</organism>
<feature type="transmembrane region" description="Helical" evidence="1">
    <location>
        <begin position="158"/>
        <end position="180"/>
    </location>
</feature>
<dbReference type="PANTHER" id="PTHR31170:SF20">
    <property type="entry name" value="DUF247 DOMAIN PROTEIN"/>
    <property type="match status" value="1"/>
</dbReference>
<keyword evidence="1" id="KW-1133">Transmembrane helix</keyword>
<protein>
    <submittedName>
        <fullName evidence="2">Uncharacterized protein</fullName>
    </submittedName>
</protein>
<dbReference type="Proteomes" id="UP000594261">
    <property type="component" value="Chromosome 2"/>
</dbReference>
<accession>A0A7N2KU93</accession>
<evidence type="ECO:0000256" key="1">
    <source>
        <dbReference type="SAM" id="Phobius"/>
    </source>
</evidence>
<name>A0A7N2KU93_QUELO</name>
<evidence type="ECO:0000313" key="3">
    <source>
        <dbReference type="Proteomes" id="UP000594261"/>
    </source>
</evidence>
<dbReference type="EnsemblPlants" id="QL02p020610:mrna">
    <property type="protein sequence ID" value="QL02p020610:mrna:CDS:1"/>
    <property type="gene ID" value="QL02p020610"/>
</dbReference>
<dbReference type="Gramene" id="QL02p020610:mrna">
    <property type="protein sequence ID" value="QL02p020610:mrna:CDS:1"/>
    <property type="gene ID" value="QL02p020610"/>
</dbReference>